<gene>
    <name evidence="2" type="ORF">QOZ93_002047</name>
</gene>
<dbReference type="Proteomes" id="UP001224418">
    <property type="component" value="Unassembled WGS sequence"/>
</dbReference>
<comment type="caution">
    <text evidence="2">The sequence shown here is derived from an EMBL/GenBank/DDBJ whole genome shotgun (WGS) entry which is preliminary data.</text>
</comment>
<dbReference type="RefSeq" id="WP_307356196.1">
    <property type="nucleotide sequence ID" value="NZ_BAAACJ010000013.1"/>
</dbReference>
<evidence type="ECO:0000256" key="1">
    <source>
        <dbReference type="SAM" id="Phobius"/>
    </source>
</evidence>
<accession>A0ABU0JTB3</accession>
<feature type="transmembrane region" description="Helical" evidence="1">
    <location>
        <begin position="90"/>
        <end position="110"/>
    </location>
</feature>
<protein>
    <submittedName>
        <fullName evidence="2">Uncharacterized protein</fullName>
    </submittedName>
</protein>
<organism evidence="2 3">
    <name type="scientific">Hathewaya limosa</name>
    <name type="common">Clostridium limosum</name>
    <dbReference type="NCBI Taxonomy" id="1536"/>
    <lineage>
        <taxon>Bacteria</taxon>
        <taxon>Bacillati</taxon>
        <taxon>Bacillota</taxon>
        <taxon>Clostridia</taxon>
        <taxon>Eubacteriales</taxon>
        <taxon>Clostridiaceae</taxon>
        <taxon>Hathewaya</taxon>
    </lineage>
</organism>
<evidence type="ECO:0000313" key="3">
    <source>
        <dbReference type="Proteomes" id="UP001224418"/>
    </source>
</evidence>
<evidence type="ECO:0000313" key="2">
    <source>
        <dbReference type="EMBL" id="MDQ0480299.1"/>
    </source>
</evidence>
<proteinExistence type="predicted"/>
<keyword evidence="3" id="KW-1185">Reference proteome</keyword>
<dbReference type="EMBL" id="JAUSWN010000017">
    <property type="protein sequence ID" value="MDQ0480299.1"/>
    <property type="molecule type" value="Genomic_DNA"/>
</dbReference>
<reference evidence="2 3" key="1">
    <citation type="submission" date="2023-07" db="EMBL/GenBank/DDBJ databases">
        <title>Genomic Encyclopedia of Type Strains, Phase IV (KMG-IV): sequencing the most valuable type-strain genomes for metagenomic binning, comparative biology and taxonomic classification.</title>
        <authorList>
            <person name="Goeker M."/>
        </authorList>
    </citation>
    <scope>NUCLEOTIDE SEQUENCE [LARGE SCALE GENOMIC DNA]</scope>
    <source>
        <strain evidence="2 3">DSM 1400</strain>
    </source>
</reference>
<keyword evidence="1" id="KW-0472">Membrane</keyword>
<keyword evidence="1" id="KW-1133">Transmembrane helix</keyword>
<feature type="transmembrane region" description="Helical" evidence="1">
    <location>
        <begin position="28"/>
        <end position="49"/>
    </location>
</feature>
<feature type="transmembrane region" description="Helical" evidence="1">
    <location>
        <begin position="56"/>
        <end position="78"/>
    </location>
</feature>
<keyword evidence="1" id="KW-0812">Transmembrane</keyword>
<sequence length="128" mass="15464">MVRKVNILNILKKILLCFWWQDIEKSHFLPRILCLFVSVALSFCIYAWMYEANINIIFKLIISIYLIVNILLFWPAHILLSEKNMFIGEVFYVFKNISVLFSFIVLFKYFMKKEQLDYNKNQADYDNN</sequence>
<name>A0ABU0JTB3_HATLI</name>